<evidence type="ECO:0000313" key="5">
    <source>
        <dbReference type="Proteomes" id="UP000008536"/>
    </source>
</evidence>
<dbReference type="GO" id="GO:0007017">
    <property type="term" value="P:microtubule-based process"/>
    <property type="evidence" value="ECO:0007669"/>
    <property type="project" value="InterPro"/>
</dbReference>
<dbReference type="Pfam" id="PF04912">
    <property type="entry name" value="Dynamitin"/>
    <property type="match status" value="1"/>
</dbReference>
<keyword evidence="3" id="KW-0175">Coiled coil</keyword>
<organism evidence="4 5">
    <name type="scientific">Zygosaccharomyces rouxii (strain ATCC 2623 / CBS 732 / NBRC 1130 / NCYC 568 / NRRL Y-229)</name>
    <dbReference type="NCBI Taxonomy" id="559307"/>
    <lineage>
        <taxon>Eukaryota</taxon>
        <taxon>Fungi</taxon>
        <taxon>Dikarya</taxon>
        <taxon>Ascomycota</taxon>
        <taxon>Saccharomycotina</taxon>
        <taxon>Saccharomycetes</taxon>
        <taxon>Saccharomycetales</taxon>
        <taxon>Saccharomycetaceae</taxon>
        <taxon>Zygosaccharomyces</taxon>
    </lineage>
</organism>
<protein>
    <submittedName>
        <fullName evidence="4">ZYRO0D07370p</fullName>
    </submittedName>
</protein>
<sequence>MNVIDLSSQQVKDESCEYIDLNQAETEVFESSPLKEVVQNTVDEEQVPDYEPQINSQNIPAIETTRDKLGNLQLEQHVEEYSAVNRRKEIPESMEQRLLRIKDELEEIKALQELGHDSVNSQDLKMLEDLHHQLNSDSQSKMQGLRQRLSKETEADAVVLPHFTMNFEDCKRLLEVDQRMSLLEGKVGSTLDQEDDKSLVTKLEVLFRQIKILKNDSDTLGQFHERLAQINKNYEDSLAGRKARTDAKLYDAICGGMTMQETKVEELYKYHGLLESYGPIFPQLLNRIKQLSGMSDKILESYEIAHSLNSSVMDLQSQANKWENILNSVEQKLDQQEIDLNKNASYVNKRIAALENKPKS</sequence>
<evidence type="ECO:0000256" key="3">
    <source>
        <dbReference type="SAM" id="Coils"/>
    </source>
</evidence>
<dbReference type="Proteomes" id="UP000008536">
    <property type="component" value="Chromosome D"/>
</dbReference>
<dbReference type="AlphaFoldDB" id="C5DVK2"/>
<comment type="subcellular location">
    <subcellularLocation>
        <location evidence="1">Cytoplasm</location>
    </subcellularLocation>
</comment>
<dbReference type="InParanoid" id="C5DVK2"/>
<keyword evidence="2" id="KW-0963">Cytoplasm</keyword>
<feature type="coiled-coil region" evidence="3">
    <location>
        <begin position="312"/>
        <end position="339"/>
    </location>
</feature>
<dbReference type="FunCoup" id="C5DVK2">
    <property type="interactions" value="94"/>
</dbReference>
<name>C5DVK2_ZYGRC</name>
<accession>C5DVK2</accession>
<evidence type="ECO:0000256" key="1">
    <source>
        <dbReference type="ARBA" id="ARBA00004496"/>
    </source>
</evidence>
<evidence type="ECO:0000256" key="2">
    <source>
        <dbReference type="ARBA" id="ARBA00022490"/>
    </source>
</evidence>
<dbReference type="HOGENOM" id="CLU_065173_0_0_1"/>
<gene>
    <name evidence="4" type="ordered locus">ZYRO0D07370g</name>
</gene>
<dbReference type="STRING" id="559307.C5DVK2"/>
<dbReference type="InterPro" id="IPR028133">
    <property type="entry name" value="Dynamitin"/>
</dbReference>
<dbReference type="GO" id="GO:0005737">
    <property type="term" value="C:cytoplasm"/>
    <property type="evidence" value="ECO:0007669"/>
    <property type="project" value="UniProtKB-SubCell"/>
</dbReference>
<dbReference type="GO" id="GO:0005869">
    <property type="term" value="C:dynactin complex"/>
    <property type="evidence" value="ECO:0007669"/>
    <property type="project" value="InterPro"/>
</dbReference>
<reference evidence="4 5" key="1">
    <citation type="journal article" date="2009" name="Genome Res.">
        <title>Comparative genomics of protoploid Saccharomycetaceae.</title>
        <authorList>
            <consortium name="The Genolevures Consortium"/>
            <person name="Souciet J.-L."/>
            <person name="Dujon B."/>
            <person name="Gaillardin C."/>
            <person name="Johnston M."/>
            <person name="Baret P.V."/>
            <person name="Cliften P."/>
            <person name="Sherman D.J."/>
            <person name="Weissenbach J."/>
            <person name="Westhof E."/>
            <person name="Wincker P."/>
            <person name="Jubin C."/>
            <person name="Poulain J."/>
            <person name="Barbe V."/>
            <person name="Segurens B."/>
            <person name="Artiguenave F."/>
            <person name="Anthouard V."/>
            <person name="Vacherie B."/>
            <person name="Val M.-E."/>
            <person name="Fulton R.S."/>
            <person name="Minx P."/>
            <person name="Wilson R."/>
            <person name="Durrens P."/>
            <person name="Jean G."/>
            <person name="Marck C."/>
            <person name="Martin T."/>
            <person name="Nikolski M."/>
            <person name="Rolland T."/>
            <person name="Seret M.-L."/>
            <person name="Casaregola S."/>
            <person name="Despons L."/>
            <person name="Fairhead C."/>
            <person name="Fischer G."/>
            <person name="Lafontaine I."/>
            <person name="Leh V."/>
            <person name="Lemaire M."/>
            <person name="de Montigny J."/>
            <person name="Neuveglise C."/>
            <person name="Thierry A."/>
            <person name="Blanc-Lenfle I."/>
            <person name="Bleykasten C."/>
            <person name="Diffels J."/>
            <person name="Fritsch E."/>
            <person name="Frangeul L."/>
            <person name="Goeffon A."/>
            <person name="Jauniaux N."/>
            <person name="Kachouri-Lafond R."/>
            <person name="Payen C."/>
            <person name="Potier S."/>
            <person name="Pribylova L."/>
            <person name="Ozanne C."/>
            <person name="Richard G.-F."/>
            <person name="Sacerdot C."/>
            <person name="Straub M.-L."/>
            <person name="Talla E."/>
        </authorList>
    </citation>
    <scope>NUCLEOTIDE SEQUENCE [LARGE SCALE GENOMIC DNA]</scope>
    <source>
        <strain evidence="4 5">ATCC 2623 / CBS 732 / BCRC 21506 / NBRC 1130 / NCYC 568 / NRRL Y-229</strain>
    </source>
</reference>
<dbReference type="EMBL" id="CU928176">
    <property type="protein sequence ID" value="CAR27821.1"/>
    <property type="molecule type" value="Genomic_DNA"/>
</dbReference>
<dbReference type="KEGG" id="zro:ZYRO0D07370g"/>
<dbReference type="PANTHER" id="PTHR15346">
    <property type="entry name" value="DYNACTIN SUBUNIT"/>
    <property type="match status" value="1"/>
</dbReference>
<evidence type="ECO:0000313" key="4">
    <source>
        <dbReference type="EMBL" id="CAR27821.1"/>
    </source>
</evidence>
<proteinExistence type="predicted"/>
<keyword evidence="5" id="KW-1185">Reference proteome</keyword>